<dbReference type="RefSeq" id="WP_212998034.1">
    <property type="nucleotide sequence ID" value="NZ_BAAATW010000007.1"/>
</dbReference>
<accession>A0A919SIY0</accession>
<keyword evidence="2" id="KW-1185">Reference proteome</keyword>
<comment type="caution">
    <text evidence="1">The sequence shown here is derived from an EMBL/GenBank/DDBJ whole genome shotgun (WGS) entry which is preliminary data.</text>
</comment>
<evidence type="ECO:0000313" key="1">
    <source>
        <dbReference type="EMBL" id="GIM72886.1"/>
    </source>
</evidence>
<protein>
    <submittedName>
        <fullName evidence="1">Uncharacterized protein</fullName>
    </submittedName>
</protein>
<dbReference type="EMBL" id="BOQP01000016">
    <property type="protein sequence ID" value="GIM72886.1"/>
    <property type="molecule type" value="Genomic_DNA"/>
</dbReference>
<dbReference type="AlphaFoldDB" id="A0A919SIY0"/>
<name>A0A919SIY0_9ACTN</name>
<sequence length="104" mass="10958">MSSDENTYVRNQNAGVDPLYTLGTITVASLREILADLPDDAVMVVAGSSSSPSSPSACSPLADVEECWYLPVDAEFLPLGRDADGNVHEPGPRDLYAVVLHPAG</sequence>
<organism evidence="1 2">
    <name type="scientific">Winogradskya consettensis</name>
    <dbReference type="NCBI Taxonomy" id="113560"/>
    <lineage>
        <taxon>Bacteria</taxon>
        <taxon>Bacillati</taxon>
        <taxon>Actinomycetota</taxon>
        <taxon>Actinomycetes</taxon>
        <taxon>Micromonosporales</taxon>
        <taxon>Micromonosporaceae</taxon>
        <taxon>Winogradskya</taxon>
    </lineage>
</organism>
<reference evidence="1" key="1">
    <citation type="submission" date="2021-03" db="EMBL/GenBank/DDBJ databases">
        <title>Whole genome shotgun sequence of Actinoplanes consettensis NBRC 14913.</title>
        <authorList>
            <person name="Komaki H."/>
            <person name="Tamura T."/>
        </authorList>
    </citation>
    <scope>NUCLEOTIDE SEQUENCE</scope>
    <source>
        <strain evidence="1">NBRC 14913</strain>
    </source>
</reference>
<evidence type="ECO:0000313" key="2">
    <source>
        <dbReference type="Proteomes" id="UP000680865"/>
    </source>
</evidence>
<dbReference type="Proteomes" id="UP000680865">
    <property type="component" value="Unassembled WGS sequence"/>
</dbReference>
<gene>
    <name evidence="1" type="ORF">Aco04nite_32440</name>
</gene>
<proteinExistence type="predicted"/>